<comment type="cofactor">
    <cofactor evidence="1 5">
        <name>heme</name>
        <dbReference type="ChEBI" id="CHEBI:30413"/>
    </cofactor>
</comment>
<dbReference type="CDD" id="cd11040">
    <property type="entry name" value="CYP7_CYP8-like"/>
    <property type="match status" value="1"/>
</dbReference>
<dbReference type="GO" id="GO:0016705">
    <property type="term" value="F:oxidoreductase activity, acting on paired donors, with incorporation or reduction of molecular oxygen"/>
    <property type="evidence" value="ECO:0007669"/>
    <property type="project" value="InterPro"/>
</dbReference>
<proteinExistence type="inferred from homology"/>
<organism evidence="7 9">
    <name type="scientific">Pyrenophora tritici-repentis</name>
    <dbReference type="NCBI Taxonomy" id="45151"/>
    <lineage>
        <taxon>Eukaryota</taxon>
        <taxon>Fungi</taxon>
        <taxon>Dikarya</taxon>
        <taxon>Ascomycota</taxon>
        <taxon>Pezizomycotina</taxon>
        <taxon>Dothideomycetes</taxon>
        <taxon>Pleosporomycetidae</taxon>
        <taxon>Pleosporales</taxon>
        <taxon>Pleosporineae</taxon>
        <taxon>Pleosporaceae</taxon>
        <taxon>Pyrenophora</taxon>
    </lineage>
</organism>
<gene>
    <name evidence="8" type="ORF">Ptr86124_006401</name>
    <name evidence="7" type="ORF">PtrM4_068020</name>
</gene>
<dbReference type="Proteomes" id="UP000245464">
    <property type="component" value="Chromosome 2"/>
</dbReference>
<dbReference type="PANTHER" id="PTHR47582">
    <property type="entry name" value="P450, PUTATIVE (EUROFUNG)-RELATED"/>
    <property type="match status" value="1"/>
</dbReference>
<evidence type="ECO:0000256" key="6">
    <source>
        <dbReference type="SAM" id="Phobius"/>
    </source>
</evidence>
<keyword evidence="10" id="KW-1185">Reference proteome</keyword>
<evidence type="ECO:0000256" key="1">
    <source>
        <dbReference type="ARBA" id="ARBA00001971"/>
    </source>
</evidence>
<reference evidence="7 9" key="1">
    <citation type="journal article" date="2018" name="BMC Genomics">
        <title>Comparative genomics of the wheat fungal pathogen Pyrenophora tritici-repentis reveals chromosomal variations and genome plasticity.</title>
        <authorList>
            <person name="Moolhuijzen P."/>
            <person name="See P.T."/>
            <person name="Hane J.K."/>
            <person name="Shi G."/>
            <person name="Liu Z."/>
            <person name="Oliver R.P."/>
            <person name="Moffat C.S."/>
        </authorList>
    </citation>
    <scope>NUCLEOTIDE SEQUENCE [LARGE SCALE GENOMIC DNA]</scope>
    <source>
        <strain evidence="7">M4</strain>
    </source>
</reference>
<feature type="transmembrane region" description="Helical" evidence="6">
    <location>
        <begin position="319"/>
        <end position="345"/>
    </location>
</feature>
<dbReference type="Gene3D" id="1.10.630.10">
    <property type="entry name" value="Cytochrome P450"/>
    <property type="match status" value="1"/>
</dbReference>
<keyword evidence="3 5" id="KW-0479">Metal-binding</keyword>
<feature type="transmembrane region" description="Helical" evidence="6">
    <location>
        <begin position="32"/>
        <end position="50"/>
    </location>
</feature>
<dbReference type="Proteomes" id="UP000249757">
    <property type="component" value="Unassembled WGS sequence"/>
</dbReference>
<reference evidence="8" key="3">
    <citation type="journal article" date="2022" name="bioRxiv">
        <title>A global pangenome for the wheat fungal pathogen Pyrenophora tritici-repentis and prediction of effector protein structural homology.</title>
        <authorList>
            <person name="Moolhuijzen P."/>
            <person name="See P.T."/>
            <person name="Shi G."/>
            <person name="Powell H.R."/>
            <person name="Cockram J."/>
            <person name="Jorgensen L.N."/>
            <person name="Benslimane H."/>
            <person name="Strelkov S.E."/>
            <person name="Turner J."/>
            <person name="Liu Z."/>
            <person name="Moffat C.S."/>
        </authorList>
    </citation>
    <scope>NUCLEOTIDE SEQUENCE</scope>
    <source>
        <strain evidence="8">86-124</strain>
    </source>
</reference>
<comment type="caution">
    <text evidence="7">The sequence shown here is derived from an EMBL/GenBank/DDBJ whole genome shotgun (WGS) entry which is preliminary data.</text>
</comment>
<evidence type="ECO:0000313" key="9">
    <source>
        <dbReference type="Proteomes" id="UP000245464"/>
    </source>
</evidence>
<dbReference type="GO" id="GO:0005506">
    <property type="term" value="F:iron ion binding"/>
    <property type="evidence" value="ECO:0007669"/>
    <property type="project" value="InterPro"/>
</dbReference>
<evidence type="ECO:0000256" key="3">
    <source>
        <dbReference type="ARBA" id="ARBA00022723"/>
    </source>
</evidence>
<evidence type="ECO:0000256" key="5">
    <source>
        <dbReference type="PIRSR" id="PIRSR602403-1"/>
    </source>
</evidence>
<dbReference type="PRINTS" id="PR00465">
    <property type="entry name" value="EP450IV"/>
</dbReference>
<keyword evidence="6" id="KW-0812">Transmembrane</keyword>
<dbReference type="GO" id="GO:0004497">
    <property type="term" value="F:monooxygenase activity"/>
    <property type="evidence" value="ECO:0007669"/>
    <property type="project" value="InterPro"/>
</dbReference>
<evidence type="ECO:0000313" key="10">
    <source>
        <dbReference type="Proteomes" id="UP000249757"/>
    </source>
</evidence>
<evidence type="ECO:0000256" key="4">
    <source>
        <dbReference type="ARBA" id="ARBA00023004"/>
    </source>
</evidence>
<evidence type="ECO:0000313" key="7">
    <source>
        <dbReference type="EMBL" id="KAF7575178.1"/>
    </source>
</evidence>
<dbReference type="SUPFAM" id="SSF48264">
    <property type="entry name" value="Cytochrome P450"/>
    <property type="match status" value="1"/>
</dbReference>
<dbReference type="InterPro" id="IPR001128">
    <property type="entry name" value="Cyt_P450"/>
</dbReference>
<evidence type="ECO:0000313" key="8">
    <source>
        <dbReference type="EMBL" id="KAI1515078.1"/>
    </source>
</evidence>
<dbReference type="EMBL" id="NQIK02000002">
    <property type="protein sequence ID" value="KAF7575178.1"/>
    <property type="molecule type" value="Genomic_DNA"/>
</dbReference>
<dbReference type="InterPro" id="IPR053007">
    <property type="entry name" value="CYP450_monoxygenase_sec-met"/>
</dbReference>
<keyword evidence="6" id="KW-1133">Transmembrane helix</keyword>
<keyword evidence="6" id="KW-0472">Membrane</keyword>
<keyword evidence="5" id="KW-0349">Heme</keyword>
<feature type="binding site" description="axial binding residue" evidence="5">
    <location>
        <position position="488"/>
    </location>
    <ligand>
        <name>heme</name>
        <dbReference type="ChEBI" id="CHEBI:30413"/>
    </ligand>
    <ligandPart>
        <name>Fe</name>
        <dbReference type="ChEBI" id="CHEBI:18248"/>
    </ligandPart>
</feature>
<dbReference type="InterPro" id="IPR002403">
    <property type="entry name" value="Cyt_P450_E_grp-IV"/>
</dbReference>
<protein>
    <submittedName>
        <fullName evidence="7 8">Cytochrome P450</fullName>
    </submittedName>
</protein>
<dbReference type="Pfam" id="PF00067">
    <property type="entry name" value="p450"/>
    <property type="match status" value="1"/>
</dbReference>
<dbReference type="InterPro" id="IPR036396">
    <property type="entry name" value="Cyt_P450_sf"/>
</dbReference>
<accession>A0A2W1DFT9</accession>
<name>A0A2W1DFT9_9PLEO</name>
<keyword evidence="4 5" id="KW-0408">Iron</keyword>
<reference evidence="10" key="4">
    <citation type="journal article" date="2022" name="Microb. Genom.">
        <title>A global pangenome for the wheat fungal pathogen Pyrenophora tritici-repentis and prediction of effector protein structural homology.</title>
        <authorList>
            <person name="Moolhuijzen P.M."/>
            <person name="See P.T."/>
            <person name="Shi G."/>
            <person name="Powell H.R."/>
            <person name="Cockram J."/>
            <person name="Jorgensen L.N."/>
            <person name="Benslimane H."/>
            <person name="Strelkov S.E."/>
            <person name="Turner J."/>
            <person name="Liu Z."/>
            <person name="Moffat C.S."/>
        </authorList>
    </citation>
    <scope>NUCLEOTIDE SEQUENCE [LARGE SCALE GENOMIC DNA]</scope>
</reference>
<dbReference type="OrthoDB" id="3366823at2759"/>
<sequence length="563" mass="62316">MDVLTNTTSDGARGLGSTANLSDASGLFNIDSGYAMMFFCTLATVTFFATKQRTGGTPFSASAEPPAVPHLIPFVGHLWGLMRYTHEYANTLCQSTPYPIFSIPVLFDKAYLVNSPLFAQDIFRKKSVSMIPLVIEFIGRLRELSEPAKKAYADGLRSKVIHLFAARLTGSERKKMAAAALQELTGLLPQTLRSESGGPDMGRDAVVQDLWLWMRSIMTITTTSSLMGKENNPWSKDVSLVDTYWQFEDGDPTDSTTVFDLTFRSSKKAHLTLVNVLEAYFTAGHDRLNVKNSDNHIASLTVDMAAMQREHGFTARDIAATYLIIIHAAVANVVPTLFWCVTYVFSQPALLVELRDELSAAVTIEANTAVVDADRIQSNCPLLLSVLRETQRLVSVGTLHRRVVDDTVVSTHRRESQGQSYLLKKGTNMLISMKSAHRNPLTWGPTANEFHADRFLEKQPSAMEENPDDSTHLRRVGYFPFGGGQDQCPGRHFAITHIMGTMAVLILGHDITAVGGGPISQPGFGPCRMTEDTVRPHPDADLGVRIERRQGWEEVVWQVRNDH</sequence>
<dbReference type="PANTHER" id="PTHR47582:SF1">
    <property type="entry name" value="P450, PUTATIVE (EUROFUNG)-RELATED"/>
    <property type="match status" value="1"/>
</dbReference>
<dbReference type="AlphaFoldDB" id="A0A2W1DFT9"/>
<reference evidence="8" key="2">
    <citation type="submission" date="2021-05" db="EMBL/GenBank/DDBJ databases">
        <authorList>
            <person name="Moolhuijzen P.M."/>
            <person name="Moffat C.S."/>
        </authorList>
    </citation>
    <scope>NUCLEOTIDE SEQUENCE</scope>
    <source>
        <strain evidence="8">86-124</strain>
    </source>
</reference>
<dbReference type="EMBL" id="NRDI02000007">
    <property type="protein sequence ID" value="KAI1515078.1"/>
    <property type="molecule type" value="Genomic_DNA"/>
</dbReference>
<dbReference type="GO" id="GO:0020037">
    <property type="term" value="F:heme binding"/>
    <property type="evidence" value="ECO:0007669"/>
    <property type="project" value="InterPro"/>
</dbReference>
<evidence type="ECO:0000256" key="2">
    <source>
        <dbReference type="ARBA" id="ARBA00010617"/>
    </source>
</evidence>
<comment type="similarity">
    <text evidence="2">Belongs to the cytochrome P450 family.</text>
</comment>